<dbReference type="PANTHER" id="PTHR37067">
    <property type="entry name" value="PX DOMAIN-CONTAINING PROTEIN"/>
    <property type="match status" value="1"/>
</dbReference>
<name>A0A9K3D6E3_9EUKA</name>
<gene>
    <name evidence="1" type="ORF">KIPB_010795</name>
</gene>
<organism evidence="1 2">
    <name type="scientific">Kipferlia bialata</name>
    <dbReference type="NCBI Taxonomy" id="797122"/>
    <lineage>
        <taxon>Eukaryota</taxon>
        <taxon>Metamonada</taxon>
        <taxon>Carpediemonas-like organisms</taxon>
        <taxon>Kipferlia</taxon>
    </lineage>
</organism>
<comment type="caution">
    <text evidence="1">The sequence shown here is derived from an EMBL/GenBank/DDBJ whole genome shotgun (WGS) entry which is preliminary data.</text>
</comment>
<keyword evidence="2" id="KW-1185">Reference proteome</keyword>
<dbReference type="Proteomes" id="UP000265618">
    <property type="component" value="Unassembled WGS sequence"/>
</dbReference>
<protein>
    <submittedName>
        <fullName evidence="1">Uncharacterized protein</fullName>
    </submittedName>
</protein>
<dbReference type="EMBL" id="BDIP01004144">
    <property type="protein sequence ID" value="GIQ88525.1"/>
    <property type="molecule type" value="Genomic_DNA"/>
</dbReference>
<evidence type="ECO:0000313" key="1">
    <source>
        <dbReference type="EMBL" id="GIQ88525.1"/>
    </source>
</evidence>
<dbReference type="PANTHER" id="PTHR37067:SF3">
    <property type="entry name" value="PX DOMAIN-CONTAINING PROTEIN"/>
    <property type="match status" value="1"/>
</dbReference>
<accession>A0A9K3D6E3</accession>
<sequence length="133" mass="14894">MDPLKFGECVDTYRSRFLTSHSRAQLDAVGGEFRRLVSTIELDPSLKAALKEVRKGTFEESWRPLGESFPLLNTFCSGLATVMPTTSLVESDFSRINYARDSTASRLLTIPLEGIIHCKQQDQVRAALSRLDL</sequence>
<proteinExistence type="predicted"/>
<feature type="non-terminal residue" evidence="1">
    <location>
        <position position="1"/>
    </location>
</feature>
<dbReference type="AlphaFoldDB" id="A0A9K3D6E3"/>
<dbReference type="OrthoDB" id="79020at2759"/>
<reference evidence="1 2" key="1">
    <citation type="journal article" date="2018" name="PLoS ONE">
        <title>The draft genome of Kipferlia bialata reveals reductive genome evolution in fornicate parasites.</title>
        <authorList>
            <person name="Tanifuji G."/>
            <person name="Takabayashi S."/>
            <person name="Kume K."/>
            <person name="Takagi M."/>
            <person name="Nakayama T."/>
            <person name="Kamikawa R."/>
            <person name="Inagaki Y."/>
            <person name="Hashimoto T."/>
        </authorList>
    </citation>
    <scope>NUCLEOTIDE SEQUENCE [LARGE SCALE GENOMIC DNA]</scope>
    <source>
        <strain evidence="1">NY0173</strain>
    </source>
</reference>
<evidence type="ECO:0000313" key="2">
    <source>
        <dbReference type="Proteomes" id="UP000265618"/>
    </source>
</evidence>